<evidence type="ECO:0000313" key="2">
    <source>
        <dbReference type="Proteomes" id="UP000789803"/>
    </source>
</evidence>
<sequence length="365" mass="39952">MKNKIIFLSVVLAINLNAISLDSIVNNAASSLFNQLDKQFNGLLKEGANIADQCYSTSDLKFSSNLDLCSLAGELDKLNLNVCSLVGGSKSKNIGITGAKSLCNSKVREFSDYASKQAGDFAEWVLLDKEEGEEATDTLPNGQKPKEYFKNWDVSSVLKSDKSMVSSYLKDGNMKAVGIIMEYAKSNGANTDLSKIKVEDIKAPANLESYNKGITESVKTFKNAIKEASANQVSNAIKTLLSQTDQNSLAKKANEHVNKAKSNFDVAKQIEISNALAISNHREIAIPTDEYVQTMRKDLRPLLVSQIRKQQAIETAIIADIEEKYARKYEVAKILADKEVVMALQFDEASAKAEIEKIANSASSK</sequence>
<organism evidence="1 2">
    <name type="scientific">Campylobacter majalis</name>
    <dbReference type="NCBI Taxonomy" id="2790656"/>
    <lineage>
        <taxon>Bacteria</taxon>
        <taxon>Pseudomonadati</taxon>
        <taxon>Campylobacterota</taxon>
        <taxon>Epsilonproteobacteria</taxon>
        <taxon>Campylobacterales</taxon>
        <taxon>Campylobacteraceae</taxon>
        <taxon>Campylobacter</taxon>
    </lineage>
</organism>
<name>A0ABN7KAI5_9BACT</name>
<keyword evidence="2" id="KW-1185">Reference proteome</keyword>
<gene>
    <name evidence="1" type="ORF">LMG7974_01605</name>
</gene>
<proteinExistence type="predicted"/>
<dbReference type="EMBL" id="CAJHOF010000017">
    <property type="protein sequence ID" value="CAD7289528.1"/>
    <property type="molecule type" value="Genomic_DNA"/>
</dbReference>
<dbReference type="Proteomes" id="UP000789803">
    <property type="component" value="Unassembled WGS sequence"/>
</dbReference>
<protein>
    <recommendedName>
        <fullName evidence="3">Periplasmic protein</fullName>
    </recommendedName>
</protein>
<comment type="caution">
    <text evidence="1">The sequence shown here is derived from an EMBL/GenBank/DDBJ whole genome shotgun (WGS) entry which is preliminary data.</text>
</comment>
<dbReference type="RefSeq" id="WP_229933384.1">
    <property type="nucleotide sequence ID" value="NZ_CAJHOF010000017.1"/>
</dbReference>
<accession>A0ABN7KAI5</accession>
<evidence type="ECO:0000313" key="1">
    <source>
        <dbReference type="EMBL" id="CAD7289528.1"/>
    </source>
</evidence>
<evidence type="ECO:0008006" key="3">
    <source>
        <dbReference type="Google" id="ProtNLM"/>
    </source>
</evidence>
<reference evidence="1 2" key="1">
    <citation type="submission" date="2020-11" db="EMBL/GenBank/DDBJ databases">
        <authorList>
            <person name="Peeters C."/>
        </authorList>
    </citation>
    <scope>NUCLEOTIDE SEQUENCE [LARGE SCALE GENOMIC DNA]</scope>
    <source>
        <strain evidence="1 2">LMG 7974</strain>
    </source>
</reference>